<dbReference type="EMBL" id="BMQJ01000015">
    <property type="protein sequence ID" value="GGQ18580.1"/>
    <property type="molecule type" value="Genomic_DNA"/>
</dbReference>
<keyword evidence="2" id="KW-1185">Reference proteome</keyword>
<dbReference type="Proteomes" id="UP000611554">
    <property type="component" value="Unassembled WGS sequence"/>
</dbReference>
<evidence type="ECO:0000313" key="1">
    <source>
        <dbReference type="EMBL" id="GGQ18580.1"/>
    </source>
</evidence>
<dbReference type="InterPro" id="IPR015943">
    <property type="entry name" value="WD40/YVTN_repeat-like_dom_sf"/>
</dbReference>
<gene>
    <name evidence="1" type="ORF">GCM10010140_56290</name>
</gene>
<name>A0ABQ2RA48_9ACTN</name>
<reference evidence="2" key="1">
    <citation type="journal article" date="2019" name="Int. J. Syst. Evol. Microbiol.">
        <title>The Global Catalogue of Microorganisms (GCM) 10K type strain sequencing project: providing services to taxonomists for standard genome sequencing and annotation.</title>
        <authorList>
            <consortium name="The Broad Institute Genomics Platform"/>
            <consortium name="The Broad Institute Genome Sequencing Center for Infectious Disease"/>
            <person name="Wu L."/>
            <person name="Ma J."/>
        </authorList>
    </citation>
    <scope>NUCLEOTIDE SEQUENCE [LARGE SCALE GENOMIC DNA]</scope>
    <source>
        <strain evidence="2">JCM 3115</strain>
    </source>
</reference>
<dbReference type="Gene3D" id="2.130.10.10">
    <property type="entry name" value="YVTN repeat-like/Quinoprotein amine dehydrogenase"/>
    <property type="match status" value="1"/>
</dbReference>
<comment type="caution">
    <text evidence="1">The sequence shown here is derived from an EMBL/GenBank/DDBJ whole genome shotgun (WGS) entry which is preliminary data.</text>
</comment>
<proteinExistence type="predicted"/>
<evidence type="ECO:0008006" key="3">
    <source>
        <dbReference type="Google" id="ProtNLM"/>
    </source>
</evidence>
<sequence>MAIMNLPLPSAGPDALLAALHGADWPAFTPAHDLPPLRAALAELERTHGITEAHRFATERLKDAGAVLRHPDGHPAEINGFALSPCGRYLAIGSWCGDDYERGGALQVWELASARCVNVLDGIEGGVGWPGYVRTIQWSADGQRIALAFNTNGVGLWDPFGEETEPIGEAYVTDGSSRPPRFAFAPDGTRAYIGVWTPHDVRGCVAPLTEGSVYGDDDVGFLPEALPTEVKARLEDDGLFFSRAFWSKDGTRLHGYGDDWASAIDMASGQVAWFADAETRENVPAWSQDERYVARHLRGQLVFADAMTGRTVATAQGHPGATEMSWGSRGMVGRLAVVVPGGGRARPRVAVYDDGWHRYDVDVALMENDRNDVDGTVWAWSPDGLHAAALTATGRIEVWHLGDGPVWLRSFAAPEEAFGVAWGADGVLVSVSATALRFVRAATGETTGDFTFMQAPPDPRPLELDGDDIGMDLRGKEEARVDPTFALDDDTWAVAFESGLVIAPPDRRGALDSLLAWTFDGRFGWPTRWGALDVVPDATTAAERADESLAERLAGFRDRAEAPSGPVAWPPPNTATVEDLFQLAITSVAPLYEGWDHHVSQNLRHAARLRARRGEPAGAASLLQAIPTAAERVRGQADVALILAAAGRRDEARAFLAPAEAGVEAVLDEYNVAFVASSMAGAYAALGDVRAEAWFGRARAAIEPETNPGEHRLAVAWALIECGRVEEARALWREGDTPSTFYSVPLLAYLVLTGRDDLARELLTFRDGAEPWQAQGWFDGWEAPELFASLGRPDLVRDWAAVHGDGYAWEELLTRAEADVRPGPRPTQADLAALAEAHTTLMKTPRTQREHPTEQLIVQAATCGHLGAVVNLLAGLSAGDFNGRAGHAFRALWITALGADVEPW</sequence>
<accession>A0ABQ2RA48</accession>
<organism evidence="1 2">
    <name type="scientific">Streptosporangium pseudovulgare</name>
    <dbReference type="NCBI Taxonomy" id="35765"/>
    <lineage>
        <taxon>Bacteria</taxon>
        <taxon>Bacillati</taxon>
        <taxon>Actinomycetota</taxon>
        <taxon>Actinomycetes</taxon>
        <taxon>Streptosporangiales</taxon>
        <taxon>Streptosporangiaceae</taxon>
        <taxon>Streptosporangium</taxon>
    </lineage>
</organism>
<protein>
    <recommendedName>
        <fullName evidence="3">WD40 repeat domain-containing protein</fullName>
    </recommendedName>
</protein>
<dbReference type="SUPFAM" id="SSF82171">
    <property type="entry name" value="DPP6 N-terminal domain-like"/>
    <property type="match status" value="2"/>
</dbReference>
<dbReference type="SMART" id="SM00320">
    <property type="entry name" value="WD40"/>
    <property type="match status" value="2"/>
</dbReference>
<dbReference type="RefSeq" id="WP_189249453.1">
    <property type="nucleotide sequence ID" value="NZ_BMQJ01000015.1"/>
</dbReference>
<evidence type="ECO:0000313" key="2">
    <source>
        <dbReference type="Proteomes" id="UP000611554"/>
    </source>
</evidence>
<dbReference type="InterPro" id="IPR001680">
    <property type="entry name" value="WD40_rpt"/>
</dbReference>